<accession>A0AAD7RG49</accession>
<dbReference type="GO" id="GO:0030057">
    <property type="term" value="C:desmosome"/>
    <property type="evidence" value="ECO:0007669"/>
    <property type="project" value="UniProtKB-SubCell"/>
</dbReference>
<protein>
    <recommendedName>
        <fullName evidence="17">Cadherin domain-containing protein</fullName>
    </recommendedName>
</protein>
<evidence type="ECO:0000256" key="4">
    <source>
        <dbReference type="ARBA" id="ARBA00022475"/>
    </source>
</evidence>
<organism evidence="18 19">
    <name type="scientific">Aldrovandia affinis</name>
    <dbReference type="NCBI Taxonomy" id="143900"/>
    <lineage>
        <taxon>Eukaryota</taxon>
        <taxon>Metazoa</taxon>
        <taxon>Chordata</taxon>
        <taxon>Craniata</taxon>
        <taxon>Vertebrata</taxon>
        <taxon>Euteleostomi</taxon>
        <taxon>Actinopterygii</taxon>
        <taxon>Neopterygii</taxon>
        <taxon>Teleostei</taxon>
        <taxon>Notacanthiformes</taxon>
        <taxon>Halosauridae</taxon>
        <taxon>Aldrovandia</taxon>
    </lineage>
</organism>
<sequence>MARAHIAAVALVSLLVLLVFKAEVEARRHGALRRRKREWILPPTKLLENVDYTKRVSIAKIRSDKDDEQRVHYTLTGAGADKDPFNLFIVNETSGHVRVTGILDREKFSVYNLTGIARYSDGSLAETDIDLRIRVIDQNDNSPKFGKKFTGSVNESSTLVTQVIATDADEEGTDNAKIAYSIVKQEPVDPGVMFYIEKNSGKIFVNDAGLDRELHDLYTLTIKATDMDGAENGNSEIGTAEIKILDINDNPPRLEKDMYSGNVDENTDNVVVMRIKALDDDLVNTDNWLADFKIDKGNEDGLFSIETDPKTNEGILKLIKPIDFEKIKDLDLGVSVENVAPLVVGAGDRADIDFGLDLGLDLT</sequence>
<dbReference type="GO" id="GO:0008013">
    <property type="term" value="F:beta-catenin binding"/>
    <property type="evidence" value="ECO:0007669"/>
    <property type="project" value="TreeGrafter"/>
</dbReference>
<comment type="subcellular location">
    <subcellularLocation>
        <location evidence="3">Cell junction</location>
        <location evidence="3">Desmosome</location>
    </subcellularLocation>
    <subcellularLocation>
        <location evidence="2">Cell membrane</location>
    </subcellularLocation>
    <subcellularLocation>
        <location evidence="1">Membrane</location>
        <topology evidence="1">Single-pass membrane protein</topology>
    </subcellularLocation>
</comment>
<dbReference type="Proteomes" id="UP001221898">
    <property type="component" value="Unassembled WGS sequence"/>
</dbReference>
<dbReference type="Pfam" id="PF00028">
    <property type="entry name" value="Cadherin"/>
    <property type="match status" value="3"/>
</dbReference>
<keyword evidence="12" id="KW-1133">Transmembrane helix</keyword>
<dbReference type="InterPro" id="IPR015919">
    <property type="entry name" value="Cadherin-like_sf"/>
</dbReference>
<evidence type="ECO:0000256" key="11">
    <source>
        <dbReference type="ARBA" id="ARBA00022949"/>
    </source>
</evidence>
<keyword evidence="14" id="KW-0325">Glycoprotein</keyword>
<dbReference type="PROSITE" id="PS50268">
    <property type="entry name" value="CADHERIN_2"/>
    <property type="match status" value="3"/>
</dbReference>
<dbReference type="GO" id="GO:0044331">
    <property type="term" value="P:cell-cell adhesion mediated by cadherin"/>
    <property type="evidence" value="ECO:0007669"/>
    <property type="project" value="TreeGrafter"/>
</dbReference>
<dbReference type="GO" id="GO:0007043">
    <property type="term" value="P:cell-cell junction assembly"/>
    <property type="evidence" value="ECO:0007669"/>
    <property type="project" value="TreeGrafter"/>
</dbReference>
<evidence type="ECO:0000256" key="8">
    <source>
        <dbReference type="ARBA" id="ARBA00022737"/>
    </source>
</evidence>
<name>A0AAD7RG49_9TELE</name>
<dbReference type="GO" id="GO:0045296">
    <property type="term" value="F:cadherin binding"/>
    <property type="evidence" value="ECO:0007669"/>
    <property type="project" value="TreeGrafter"/>
</dbReference>
<dbReference type="GO" id="GO:0000902">
    <property type="term" value="P:cell morphogenesis"/>
    <property type="evidence" value="ECO:0007669"/>
    <property type="project" value="TreeGrafter"/>
</dbReference>
<evidence type="ECO:0000256" key="5">
    <source>
        <dbReference type="ARBA" id="ARBA00022692"/>
    </source>
</evidence>
<evidence type="ECO:0000256" key="15">
    <source>
        <dbReference type="PROSITE-ProRule" id="PRU00043"/>
    </source>
</evidence>
<dbReference type="PANTHER" id="PTHR24027">
    <property type="entry name" value="CADHERIN-23"/>
    <property type="match status" value="1"/>
</dbReference>
<dbReference type="EMBL" id="JAINUG010000290">
    <property type="protein sequence ID" value="KAJ8383574.1"/>
    <property type="molecule type" value="Genomic_DNA"/>
</dbReference>
<evidence type="ECO:0000256" key="14">
    <source>
        <dbReference type="ARBA" id="ARBA00023180"/>
    </source>
</evidence>
<dbReference type="InterPro" id="IPR020894">
    <property type="entry name" value="Cadherin_CS"/>
</dbReference>
<evidence type="ECO:0000256" key="12">
    <source>
        <dbReference type="ARBA" id="ARBA00022989"/>
    </source>
</evidence>
<dbReference type="GO" id="GO:0016339">
    <property type="term" value="P:calcium-dependent cell-cell adhesion via plasma membrane cell adhesion molecules"/>
    <property type="evidence" value="ECO:0007669"/>
    <property type="project" value="TreeGrafter"/>
</dbReference>
<reference evidence="18" key="1">
    <citation type="journal article" date="2023" name="Science">
        <title>Genome structures resolve the early diversification of teleost fishes.</title>
        <authorList>
            <person name="Parey E."/>
            <person name="Louis A."/>
            <person name="Montfort J."/>
            <person name="Bouchez O."/>
            <person name="Roques C."/>
            <person name="Iampietro C."/>
            <person name="Lluch J."/>
            <person name="Castinel A."/>
            <person name="Donnadieu C."/>
            <person name="Desvignes T."/>
            <person name="Floi Bucao C."/>
            <person name="Jouanno E."/>
            <person name="Wen M."/>
            <person name="Mejri S."/>
            <person name="Dirks R."/>
            <person name="Jansen H."/>
            <person name="Henkel C."/>
            <person name="Chen W.J."/>
            <person name="Zahm M."/>
            <person name="Cabau C."/>
            <person name="Klopp C."/>
            <person name="Thompson A.W."/>
            <person name="Robinson-Rechavi M."/>
            <person name="Braasch I."/>
            <person name="Lecointre G."/>
            <person name="Bobe J."/>
            <person name="Postlethwait J.H."/>
            <person name="Berthelot C."/>
            <person name="Roest Crollius H."/>
            <person name="Guiguen Y."/>
        </authorList>
    </citation>
    <scope>NUCLEOTIDE SEQUENCE</scope>
    <source>
        <strain evidence="18">NC1722</strain>
    </source>
</reference>
<dbReference type="FunFam" id="2.60.40.60:FF:000068">
    <property type="entry name" value="Desmoglein 1"/>
    <property type="match status" value="1"/>
</dbReference>
<dbReference type="FunFam" id="2.60.40.60:FF:000011">
    <property type="entry name" value="Cadherin 1"/>
    <property type="match status" value="1"/>
</dbReference>
<keyword evidence="19" id="KW-1185">Reference proteome</keyword>
<feature type="domain" description="Cadherin" evidence="17">
    <location>
        <begin position="255"/>
        <end position="338"/>
    </location>
</feature>
<feature type="domain" description="Cadherin" evidence="17">
    <location>
        <begin position="145"/>
        <end position="254"/>
    </location>
</feature>
<dbReference type="GO" id="GO:0005912">
    <property type="term" value="C:adherens junction"/>
    <property type="evidence" value="ECO:0007669"/>
    <property type="project" value="TreeGrafter"/>
</dbReference>
<dbReference type="InterPro" id="IPR002126">
    <property type="entry name" value="Cadherin-like_dom"/>
</dbReference>
<dbReference type="GO" id="GO:0005509">
    <property type="term" value="F:calcium ion binding"/>
    <property type="evidence" value="ECO:0007669"/>
    <property type="project" value="UniProtKB-UniRule"/>
</dbReference>
<keyword evidence="11" id="KW-0965">Cell junction</keyword>
<evidence type="ECO:0000313" key="18">
    <source>
        <dbReference type="EMBL" id="KAJ8383574.1"/>
    </source>
</evidence>
<feature type="signal peptide" evidence="16">
    <location>
        <begin position="1"/>
        <end position="26"/>
    </location>
</feature>
<dbReference type="AlphaFoldDB" id="A0AAD7RG49"/>
<keyword evidence="8" id="KW-0677">Repeat</keyword>
<dbReference type="PANTHER" id="PTHR24027:SF422">
    <property type="entry name" value="CADHERIN DOMAIN-CONTAINING PROTEIN"/>
    <property type="match status" value="1"/>
</dbReference>
<dbReference type="PRINTS" id="PR00205">
    <property type="entry name" value="CADHERIN"/>
</dbReference>
<keyword evidence="7 16" id="KW-0732">Signal</keyword>
<comment type="caution">
    <text evidence="18">The sequence shown here is derived from an EMBL/GenBank/DDBJ whole genome shotgun (WGS) entry which is preliminary data.</text>
</comment>
<feature type="chain" id="PRO_5041949125" description="Cadherin domain-containing protein" evidence="16">
    <location>
        <begin position="27"/>
        <end position="363"/>
    </location>
</feature>
<dbReference type="SMART" id="SM00112">
    <property type="entry name" value="CA"/>
    <property type="match status" value="3"/>
</dbReference>
<evidence type="ECO:0000256" key="1">
    <source>
        <dbReference type="ARBA" id="ARBA00004167"/>
    </source>
</evidence>
<dbReference type="GO" id="GO:0034332">
    <property type="term" value="P:adherens junction organization"/>
    <property type="evidence" value="ECO:0007669"/>
    <property type="project" value="TreeGrafter"/>
</dbReference>
<dbReference type="Gene3D" id="2.60.40.60">
    <property type="entry name" value="Cadherins"/>
    <property type="match status" value="3"/>
</dbReference>
<gene>
    <name evidence="18" type="ORF">AAFF_G00219540</name>
</gene>
<feature type="domain" description="Cadherin" evidence="17">
    <location>
        <begin position="63"/>
        <end position="145"/>
    </location>
</feature>
<evidence type="ECO:0000256" key="10">
    <source>
        <dbReference type="ARBA" id="ARBA00022889"/>
    </source>
</evidence>
<dbReference type="PROSITE" id="PS00232">
    <property type="entry name" value="CADHERIN_1"/>
    <property type="match status" value="1"/>
</dbReference>
<evidence type="ECO:0000256" key="13">
    <source>
        <dbReference type="ARBA" id="ARBA00023136"/>
    </source>
</evidence>
<proteinExistence type="predicted"/>
<evidence type="ECO:0000256" key="9">
    <source>
        <dbReference type="ARBA" id="ARBA00022837"/>
    </source>
</evidence>
<evidence type="ECO:0000259" key="17">
    <source>
        <dbReference type="PROSITE" id="PS50268"/>
    </source>
</evidence>
<evidence type="ECO:0000256" key="6">
    <source>
        <dbReference type="ARBA" id="ARBA00022723"/>
    </source>
</evidence>
<evidence type="ECO:0000256" key="3">
    <source>
        <dbReference type="ARBA" id="ARBA00004568"/>
    </source>
</evidence>
<dbReference type="GO" id="GO:0007156">
    <property type="term" value="P:homophilic cell adhesion via plasma membrane adhesion molecules"/>
    <property type="evidence" value="ECO:0007669"/>
    <property type="project" value="InterPro"/>
</dbReference>
<evidence type="ECO:0000256" key="2">
    <source>
        <dbReference type="ARBA" id="ARBA00004236"/>
    </source>
</evidence>
<keyword evidence="9 15" id="KW-0106">Calcium</keyword>
<keyword evidence="10" id="KW-0130">Cell adhesion</keyword>
<dbReference type="CDD" id="cd11304">
    <property type="entry name" value="Cadherin_repeat"/>
    <property type="match status" value="3"/>
</dbReference>
<keyword evidence="13" id="KW-0472">Membrane</keyword>
<evidence type="ECO:0000256" key="7">
    <source>
        <dbReference type="ARBA" id="ARBA00022729"/>
    </source>
</evidence>
<evidence type="ECO:0000313" key="19">
    <source>
        <dbReference type="Proteomes" id="UP001221898"/>
    </source>
</evidence>
<keyword evidence="4" id="KW-1003">Cell membrane</keyword>
<dbReference type="InterPro" id="IPR039808">
    <property type="entry name" value="Cadherin"/>
</dbReference>
<dbReference type="GO" id="GO:0016342">
    <property type="term" value="C:catenin complex"/>
    <property type="evidence" value="ECO:0007669"/>
    <property type="project" value="TreeGrafter"/>
</dbReference>
<evidence type="ECO:0000256" key="16">
    <source>
        <dbReference type="SAM" id="SignalP"/>
    </source>
</evidence>
<keyword evidence="6" id="KW-0479">Metal-binding</keyword>
<dbReference type="FunFam" id="2.60.40.60:FF:000083">
    <property type="entry name" value="Desmoglein 1"/>
    <property type="match status" value="1"/>
</dbReference>
<dbReference type="SUPFAM" id="SSF49313">
    <property type="entry name" value="Cadherin-like"/>
    <property type="match status" value="3"/>
</dbReference>
<dbReference type="GO" id="GO:0016477">
    <property type="term" value="P:cell migration"/>
    <property type="evidence" value="ECO:0007669"/>
    <property type="project" value="TreeGrafter"/>
</dbReference>
<keyword evidence="5" id="KW-0812">Transmembrane</keyword>